<comment type="caution">
    <text evidence="2">The sequence shown here is derived from an EMBL/GenBank/DDBJ whole genome shotgun (WGS) entry which is preliminary data.</text>
</comment>
<dbReference type="AlphaFoldDB" id="A0A4S8QKG1"/>
<protein>
    <submittedName>
        <fullName evidence="2">Uncharacterized protein</fullName>
    </submittedName>
</protein>
<reference evidence="2 3" key="2">
    <citation type="submission" date="2019-05" db="EMBL/GenBank/DDBJ databases">
        <title>Glycomyces buryatensis sp. nov.</title>
        <authorList>
            <person name="Nikitina E."/>
        </authorList>
    </citation>
    <scope>NUCLEOTIDE SEQUENCE [LARGE SCALE GENOMIC DNA]</scope>
    <source>
        <strain evidence="2 3">18</strain>
    </source>
</reference>
<sequence length="170" mass="17563">MDYTGYLGTAFIDGRPLRFEGLAHQTRLRITFCGNPFNAEPGDGPPLGPGPGPAHGAGPALGSGPGPEPGHRRKLAADSGSGAGVVPSSSNMDRVAAPDPIRPVALGSVIGLATTTPELRVCEPLCGAWAEVHRDAIVAEAVRIWAATADHREAAPSNPPESRVYRQCEG</sequence>
<proteinExistence type="predicted"/>
<name>A0A4S8QKG1_9ACTN</name>
<keyword evidence="3" id="KW-1185">Reference proteome</keyword>
<dbReference type="EMBL" id="STGY01000037">
    <property type="protein sequence ID" value="THV41919.1"/>
    <property type="molecule type" value="Genomic_DNA"/>
</dbReference>
<organism evidence="2 3">
    <name type="scientific">Glycomyces buryatensis</name>
    <dbReference type="NCBI Taxonomy" id="2570927"/>
    <lineage>
        <taxon>Bacteria</taxon>
        <taxon>Bacillati</taxon>
        <taxon>Actinomycetota</taxon>
        <taxon>Actinomycetes</taxon>
        <taxon>Glycomycetales</taxon>
        <taxon>Glycomycetaceae</taxon>
        <taxon>Glycomyces</taxon>
    </lineage>
</organism>
<feature type="region of interest" description="Disordered" evidence="1">
    <location>
        <begin position="35"/>
        <end position="96"/>
    </location>
</feature>
<dbReference type="RefSeq" id="WP_136534282.1">
    <property type="nucleotide sequence ID" value="NZ_STGY01000037.1"/>
</dbReference>
<evidence type="ECO:0000313" key="3">
    <source>
        <dbReference type="Proteomes" id="UP000308760"/>
    </source>
</evidence>
<feature type="compositionally biased region" description="Gly residues" evidence="1">
    <location>
        <begin position="53"/>
        <end position="65"/>
    </location>
</feature>
<dbReference type="Proteomes" id="UP000308760">
    <property type="component" value="Unassembled WGS sequence"/>
</dbReference>
<gene>
    <name evidence="2" type="ORF">FAB82_09385</name>
</gene>
<evidence type="ECO:0000313" key="2">
    <source>
        <dbReference type="EMBL" id="THV41919.1"/>
    </source>
</evidence>
<feature type="compositionally biased region" description="Pro residues" evidence="1">
    <location>
        <begin position="43"/>
        <end position="52"/>
    </location>
</feature>
<feature type="compositionally biased region" description="Low complexity" evidence="1">
    <location>
        <begin position="77"/>
        <end position="90"/>
    </location>
</feature>
<reference evidence="3" key="1">
    <citation type="submission" date="2019-04" db="EMBL/GenBank/DDBJ databases">
        <title>Nocardioides xinjiangensis sp. nov.</title>
        <authorList>
            <person name="Liu S."/>
        </authorList>
    </citation>
    <scope>NUCLEOTIDE SEQUENCE [LARGE SCALE GENOMIC DNA]</scope>
    <source>
        <strain evidence="3">18</strain>
    </source>
</reference>
<accession>A0A4S8QKG1</accession>
<evidence type="ECO:0000256" key="1">
    <source>
        <dbReference type="SAM" id="MobiDB-lite"/>
    </source>
</evidence>